<dbReference type="eggNOG" id="ENOG502Z8PI">
    <property type="taxonomic scope" value="Bacteria"/>
</dbReference>
<gene>
    <name evidence="1" type="ordered locus">Cvib_1134</name>
</gene>
<dbReference type="STRING" id="290318.Cvib_1134"/>
<accession>A4SF89</accession>
<name>A4SF89_CHLPM</name>
<dbReference type="EMBL" id="CP000607">
    <property type="protein sequence ID" value="ABP37148.1"/>
    <property type="molecule type" value="Genomic_DNA"/>
</dbReference>
<reference evidence="1" key="1">
    <citation type="submission" date="2007-03" db="EMBL/GenBank/DDBJ databases">
        <title>Complete sequence of Prosthecochloris vibrioformis DSM 265.</title>
        <authorList>
            <consortium name="US DOE Joint Genome Institute"/>
            <person name="Copeland A."/>
            <person name="Lucas S."/>
            <person name="Lapidus A."/>
            <person name="Barry K."/>
            <person name="Detter J.C."/>
            <person name="Glavina del Rio T."/>
            <person name="Hammon N."/>
            <person name="Israni S."/>
            <person name="Pitluck S."/>
            <person name="Schmutz J."/>
            <person name="Larimer F."/>
            <person name="Land M."/>
            <person name="Hauser L."/>
            <person name="Mikhailova N."/>
            <person name="Li T."/>
            <person name="Overmann J."/>
            <person name="Schuster S.C."/>
            <person name="Bryant D.A."/>
            <person name="Richardson P."/>
        </authorList>
    </citation>
    <scope>NUCLEOTIDE SEQUENCE [LARGE SCALE GENOMIC DNA]</scope>
    <source>
        <strain evidence="1">DSM 265</strain>
    </source>
</reference>
<dbReference type="HOGENOM" id="CLU_1057302_0_0_10"/>
<proteinExistence type="predicted"/>
<sequence>MFQGRLFDKPLQPIPMPSFSRYIGIDYSGAETPGSSLKGLRVYEADRVHAPVEVLPPPGPRKYWTRRGIAEWLSGRLDEGVASLVGIDHGFSFPLRYFEVHHIEPDWDVFLKDFQEHWPTDGENTYVDFVRDGFRGNGAARSGKSRWRRIAEERAGAKSVFHFDVPGSVAKSTHAGLPWLLYLRNRFSRDRLHFWPFDGWRVSGEQSVLCEVYPSLWSKGFPREDRTGDQHDAYSVAAMLRQVDLDGSLPELFCPEMLPGQYHEAQLEGWILGVL</sequence>
<dbReference type="AlphaFoldDB" id="A4SF89"/>
<evidence type="ECO:0000313" key="1">
    <source>
        <dbReference type="EMBL" id="ABP37148.1"/>
    </source>
</evidence>
<dbReference type="KEGG" id="pvi:Cvib_1134"/>
<evidence type="ECO:0008006" key="2">
    <source>
        <dbReference type="Google" id="ProtNLM"/>
    </source>
</evidence>
<protein>
    <recommendedName>
        <fullName evidence="2">DUF429 domain-containing protein</fullName>
    </recommendedName>
</protein>
<organism evidence="1">
    <name type="scientific">Chlorobium phaeovibrioides (strain DSM 265 / 1930)</name>
    <name type="common">Prosthecochloris vibrioformis (strain DSM 265)</name>
    <dbReference type="NCBI Taxonomy" id="290318"/>
    <lineage>
        <taxon>Bacteria</taxon>
        <taxon>Pseudomonadati</taxon>
        <taxon>Chlorobiota</taxon>
        <taxon>Chlorobiia</taxon>
        <taxon>Chlorobiales</taxon>
        <taxon>Chlorobiaceae</taxon>
        <taxon>Chlorobium/Pelodictyon group</taxon>
        <taxon>Chlorobium</taxon>
    </lineage>
</organism>